<dbReference type="InterPro" id="IPR031107">
    <property type="entry name" value="Small_HSP"/>
</dbReference>
<evidence type="ECO:0000313" key="6">
    <source>
        <dbReference type="EMBL" id="KAK9808901.1"/>
    </source>
</evidence>
<dbReference type="SUPFAM" id="SSF49764">
    <property type="entry name" value="HSP20-like chaperones"/>
    <property type="match status" value="1"/>
</dbReference>
<reference evidence="6 7" key="1">
    <citation type="journal article" date="2024" name="Nat. Commun.">
        <title>Phylogenomics reveals the evolutionary origins of lichenization in chlorophyte algae.</title>
        <authorList>
            <person name="Puginier C."/>
            <person name="Libourel C."/>
            <person name="Otte J."/>
            <person name="Skaloud P."/>
            <person name="Haon M."/>
            <person name="Grisel S."/>
            <person name="Petersen M."/>
            <person name="Berrin J.G."/>
            <person name="Delaux P.M."/>
            <person name="Dal Grande F."/>
            <person name="Keller J."/>
        </authorList>
    </citation>
    <scope>NUCLEOTIDE SEQUENCE [LARGE SCALE GENOMIC DNA]</scope>
    <source>
        <strain evidence="6 7">SAG 2043</strain>
    </source>
</reference>
<evidence type="ECO:0000256" key="3">
    <source>
        <dbReference type="RuleBase" id="RU003616"/>
    </source>
</evidence>
<keyword evidence="1" id="KW-0346">Stress response</keyword>
<dbReference type="AlphaFoldDB" id="A0AAW1P6V9"/>
<evidence type="ECO:0000256" key="1">
    <source>
        <dbReference type="ARBA" id="ARBA00023016"/>
    </source>
</evidence>
<feature type="region of interest" description="Disordered" evidence="4">
    <location>
        <begin position="93"/>
        <end position="144"/>
    </location>
</feature>
<dbReference type="Gene3D" id="2.60.40.790">
    <property type="match status" value="1"/>
</dbReference>
<evidence type="ECO:0000256" key="2">
    <source>
        <dbReference type="PROSITE-ProRule" id="PRU00285"/>
    </source>
</evidence>
<dbReference type="InterPro" id="IPR002068">
    <property type="entry name" value="A-crystallin/Hsp20_dom"/>
</dbReference>
<evidence type="ECO:0000256" key="4">
    <source>
        <dbReference type="SAM" id="MobiDB-lite"/>
    </source>
</evidence>
<keyword evidence="7" id="KW-1185">Reference proteome</keyword>
<organism evidence="6 7">
    <name type="scientific">[Myrmecia] bisecta</name>
    <dbReference type="NCBI Taxonomy" id="41462"/>
    <lineage>
        <taxon>Eukaryota</taxon>
        <taxon>Viridiplantae</taxon>
        <taxon>Chlorophyta</taxon>
        <taxon>core chlorophytes</taxon>
        <taxon>Trebouxiophyceae</taxon>
        <taxon>Trebouxiales</taxon>
        <taxon>Trebouxiaceae</taxon>
        <taxon>Myrmecia</taxon>
    </lineage>
</organism>
<protein>
    <recommendedName>
        <fullName evidence="5">SHSP domain-containing protein</fullName>
    </recommendedName>
</protein>
<comment type="caution">
    <text evidence="6">The sequence shown here is derived from an EMBL/GenBank/DDBJ whole genome shotgun (WGS) entry which is preliminary data.</text>
</comment>
<dbReference type="PANTHER" id="PTHR11527">
    <property type="entry name" value="HEAT-SHOCK PROTEIN 20 FAMILY MEMBER"/>
    <property type="match status" value="1"/>
</dbReference>
<accession>A0AAW1P6V9</accession>
<dbReference type="InterPro" id="IPR008978">
    <property type="entry name" value="HSP20-like_chaperone"/>
</dbReference>
<dbReference type="Pfam" id="PF00011">
    <property type="entry name" value="HSP20"/>
    <property type="match status" value="1"/>
</dbReference>
<dbReference type="EMBL" id="JALJOR010000011">
    <property type="protein sequence ID" value="KAK9808901.1"/>
    <property type="molecule type" value="Genomic_DNA"/>
</dbReference>
<dbReference type="CDD" id="cd06464">
    <property type="entry name" value="ACD_sHsps-like"/>
    <property type="match status" value="1"/>
</dbReference>
<gene>
    <name evidence="6" type="ORF">WJX72_006071</name>
</gene>
<proteinExistence type="inferred from homology"/>
<comment type="similarity">
    <text evidence="2 3">Belongs to the small heat shock protein (HSP20) family.</text>
</comment>
<feature type="domain" description="SHSP" evidence="5">
    <location>
        <begin position="50"/>
        <end position="189"/>
    </location>
</feature>
<feature type="compositionally biased region" description="Low complexity" evidence="4">
    <location>
        <begin position="104"/>
        <end position="116"/>
    </location>
</feature>
<feature type="region of interest" description="Disordered" evidence="4">
    <location>
        <begin position="31"/>
        <end position="52"/>
    </location>
</feature>
<feature type="compositionally biased region" description="Basic residues" evidence="4">
    <location>
        <begin position="39"/>
        <end position="52"/>
    </location>
</feature>
<evidence type="ECO:0000313" key="7">
    <source>
        <dbReference type="Proteomes" id="UP001489004"/>
    </source>
</evidence>
<evidence type="ECO:0000259" key="5">
    <source>
        <dbReference type="PROSITE" id="PS01031"/>
    </source>
</evidence>
<name>A0AAW1P6V9_9CHLO</name>
<dbReference type="PROSITE" id="PS01031">
    <property type="entry name" value="SHSP"/>
    <property type="match status" value="1"/>
</dbReference>
<sequence length="189" mass="21382">MSPLDCGCGVGPDLDPFLWMTSDFFSEFPGILEQEPPRRAGRGKGGQRRRRNRHRFIPLDLIEADDHYEILADIPGADKNQIQVQTNGDLLTIGVEPEKEPEQPQEAQAQEGAAKAQEGKEAPKEQPAQGEAKLVYHRHERRHDWVHRSIRMPEDADLDHVKAKYENGVLKLTIPKNAEAQKSRQVPVQ</sequence>
<dbReference type="Proteomes" id="UP001489004">
    <property type="component" value="Unassembled WGS sequence"/>
</dbReference>